<dbReference type="GO" id="GO:0140359">
    <property type="term" value="F:ABC-type transporter activity"/>
    <property type="evidence" value="ECO:0007669"/>
    <property type="project" value="InterPro"/>
</dbReference>
<feature type="domain" description="ABC transmembrane type-1" evidence="8">
    <location>
        <begin position="11"/>
        <end position="90"/>
    </location>
</feature>
<dbReference type="InterPro" id="IPR029055">
    <property type="entry name" value="Ntn_hydrolases_N"/>
</dbReference>
<comment type="similarity">
    <text evidence="1">Belongs to the ABC transporter superfamily. ABCB family. Multidrug resistance exporter (TC 3.A.1.201) subfamily.</text>
</comment>
<dbReference type="GO" id="GO:0016020">
    <property type="term" value="C:membrane"/>
    <property type="evidence" value="ECO:0007669"/>
    <property type="project" value="InterPro"/>
</dbReference>
<keyword evidence="5" id="KW-1133">Transmembrane helix</keyword>
<keyword evidence="6" id="KW-0472">Membrane</keyword>
<dbReference type="PANTHER" id="PTHR45136:SF2">
    <property type="entry name" value="ABC TRANSPORTER DOMAIN-CONTAINING PROTEIN"/>
    <property type="match status" value="1"/>
</dbReference>
<sequence>TPIASNWCRSEAEQVSEGGWAQEQVLSSIRTVYSFMGEKRTLDNYSAALDDFVKLGVKQGPAKGFAIGSNGASFAVWSFLSWYATKLVIALGTALRNFKYFFSEAFIATRRISEMIERVLDIDCDDNRGEVMEKVYGEKGPGLYYVESEGGRLKGMRFSVGSGSTYAYGILDSGYVCPAFYSVVFQRSLFDVIHALTSVASWLHT</sequence>
<dbReference type="Gene3D" id="3.60.20.10">
    <property type="entry name" value="Glutamine Phosphoribosylpyrophosphate, subunit 1, domain 1"/>
    <property type="match status" value="1"/>
</dbReference>
<dbReference type="PANTHER" id="PTHR45136">
    <property type="entry name" value="ABC TRANSPORTER DOMAIN-CONTAINING PROTEIN"/>
    <property type="match status" value="1"/>
</dbReference>
<dbReference type="SUPFAM" id="SSF90123">
    <property type="entry name" value="ABC transporter transmembrane region"/>
    <property type="match status" value="1"/>
</dbReference>
<evidence type="ECO:0000256" key="7">
    <source>
        <dbReference type="ARBA" id="ARBA00023180"/>
    </source>
</evidence>
<dbReference type="GO" id="GO:0005524">
    <property type="term" value="F:ATP binding"/>
    <property type="evidence" value="ECO:0007669"/>
    <property type="project" value="InterPro"/>
</dbReference>
<evidence type="ECO:0000313" key="10">
    <source>
        <dbReference type="Proteomes" id="UP000824469"/>
    </source>
</evidence>
<keyword evidence="3" id="KW-0812">Transmembrane</keyword>
<dbReference type="InterPro" id="IPR036640">
    <property type="entry name" value="ABC1_TM_sf"/>
</dbReference>
<comment type="caution">
    <text evidence="9">The sequence shown here is derived from an EMBL/GenBank/DDBJ whole genome shotgun (WGS) entry which is preliminary data.</text>
</comment>
<keyword evidence="7" id="KW-0325">Glycoprotein</keyword>
<dbReference type="InterPro" id="IPR011527">
    <property type="entry name" value="ABC1_TM_dom"/>
</dbReference>
<name>A0AA38GR12_TAXCH</name>
<evidence type="ECO:0000256" key="2">
    <source>
        <dbReference type="ARBA" id="ARBA00022448"/>
    </source>
</evidence>
<keyword evidence="4" id="KW-0677">Repeat</keyword>
<feature type="non-terminal residue" evidence="9">
    <location>
        <position position="1"/>
    </location>
</feature>
<dbReference type="EMBL" id="JAHRHJ020000002">
    <property type="protein sequence ID" value="KAH9326807.1"/>
    <property type="molecule type" value="Genomic_DNA"/>
</dbReference>
<dbReference type="AlphaFoldDB" id="A0AA38GR12"/>
<evidence type="ECO:0000256" key="1">
    <source>
        <dbReference type="ARBA" id="ARBA00007577"/>
    </source>
</evidence>
<gene>
    <name evidence="9" type="ORF">KI387_006985</name>
</gene>
<dbReference type="Proteomes" id="UP000824469">
    <property type="component" value="Unassembled WGS sequence"/>
</dbReference>
<accession>A0AA38GR12</accession>
<evidence type="ECO:0000256" key="5">
    <source>
        <dbReference type="ARBA" id="ARBA00022989"/>
    </source>
</evidence>
<keyword evidence="10" id="KW-1185">Reference proteome</keyword>
<dbReference type="Pfam" id="PF00664">
    <property type="entry name" value="ABC_membrane"/>
    <property type="match status" value="1"/>
</dbReference>
<dbReference type="Gene3D" id="1.20.1560.10">
    <property type="entry name" value="ABC transporter type 1, transmembrane domain"/>
    <property type="match status" value="1"/>
</dbReference>
<organism evidence="9 10">
    <name type="scientific">Taxus chinensis</name>
    <name type="common">Chinese yew</name>
    <name type="synonym">Taxus wallichiana var. chinensis</name>
    <dbReference type="NCBI Taxonomy" id="29808"/>
    <lineage>
        <taxon>Eukaryota</taxon>
        <taxon>Viridiplantae</taxon>
        <taxon>Streptophyta</taxon>
        <taxon>Embryophyta</taxon>
        <taxon>Tracheophyta</taxon>
        <taxon>Spermatophyta</taxon>
        <taxon>Pinopsida</taxon>
        <taxon>Pinidae</taxon>
        <taxon>Conifers II</taxon>
        <taxon>Cupressales</taxon>
        <taxon>Taxaceae</taxon>
        <taxon>Taxus</taxon>
    </lineage>
</organism>
<protein>
    <recommendedName>
        <fullName evidence="8">ABC transmembrane type-1 domain-containing protein</fullName>
    </recommendedName>
</protein>
<dbReference type="SUPFAM" id="SSF56235">
    <property type="entry name" value="N-terminal nucleophile aminohydrolases (Ntn hydrolases)"/>
    <property type="match status" value="1"/>
</dbReference>
<keyword evidence="2" id="KW-0813">Transport</keyword>
<evidence type="ECO:0000313" key="9">
    <source>
        <dbReference type="EMBL" id="KAH9326807.1"/>
    </source>
</evidence>
<evidence type="ECO:0000259" key="8">
    <source>
        <dbReference type="Pfam" id="PF00664"/>
    </source>
</evidence>
<evidence type="ECO:0000256" key="4">
    <source>
        <dbReference type="ARBA" id="ARBA00022737"/>
    </source>
</evidence>
<evidence type="ECO:0000256" key="3">
    <source>
        <dbReference type="ARBA" id="ARBA00022692"/>
    </source>
</evidence>
<proteinExistence type="inferred from homology"/>
<reference evidence="9 10" key="1">
    <citation type="journal article" date="2021" name="Nat. Plants">
        <title>The Taxus genome provides insights into paclitaxel biosynthesis.</title>
        <authorList>
            <person name="Xiong X."/>
            <person name="Gou J."/>
            <person name="Liao Q."/>
            <person name="Li Y."/>
            <person name="Zhou Q."/>
            <person name="Bi G."/>
            <person name="Li C."/>
            <person name="Du R."/>
            <person name="Wang X."/>
            <person name="Sun T."/>
            <person name="Guo L."/>
            <person name="Liang H."/>
            <person name="Lu P."/>
            <person name="Wu Y."/>
            <person name="Zhang Z."/>
            <person name="Ro D.K."/>
            <person name="Shang Y."/>
            <person name="Huang S."/>
            <person name="Yan J."/>
        </authorList>
    </citation>
    <scope>NUCLEOTIDE SEQUENCE [LARGE SCALE GENOMIC DNA]</scope>
    <source>
        <strain evidence="9">Ta-2019</strain>
    </source>
</reference>
<evidence type="ECO:0000256" key="6">
    <source>
        <dbReference type="ARBA" id="ARBA00023136"/>
    </source>
</evidence>